<dbReference type="VEuPathDB" id="CryptoDB:Cvel_6035"/>
<accession>A0A0G4HAD5</accession>
<feature type="compositionally biased region" description="Low complexity" evidence="1">
    <location>
        <begin position="359"/>
        <end position="372"/>
    </location>
</feature>
<name>A0A0G4HAD5_9ALVE</name>
<proteinExistence type="predicted"/>
<feature type="compositionally biased region" description="Acidic residues" evidence="1">
    <location>
        <begin position="326"/>
        <end position="343"/>
    </location>
</feature>
<protein>
    <submittedName>
        <fullName evidence="2">Uncharacterized protein</fullName>
    </submittedName>
</protein>
<organism evidence="2">
    <name type="scientific">Chromera velia CCMP2878</name>
    <dbReference type="NCBI Taxonomy" id="1169474"/>
    <lineage>
        <taxon>Eukaryota</taxon>
        <taxon>Sar</taxon>
        <taxon>Alveolata</taxon>
        <taxon>Colpodellida</taxon>
        <taxon>Chromeraceae</taxon>
        <taxon>Chromera</taxon>
    </lineage>
</organism>
<evidence type="ECO:0000313" key="2">
    <source>
        <dbReference type="EMBL" id="CEM40728.1"/>
    </source>
</evidence>
<evidence type="ECO:0000256" key="1">
    <source>
        <dbReference type="SAM" id="MobiDB-lite"/>
    </source>
</evidence>
<gene>
    <name evidence="2" type="ORF">Cvel_6035</name>
</gene>
<feature type="region of interest" description="Disordered" evidence="1">
    <location>
        <begin position="317"/>
        <end position="372"/>
    </location>
</feature>
<sequence length="563" mass="60316">MEDTVTFRGSSSIGLAFRIEKTEECADHMIILTDQETPPQNLVDWQARVGESQSRRTRDVVIWVNCDKLMASIPGGMAESGCPIRDGPNDIYIDLQSSRLRLKVGGCELNPQFNVPIGMDANQPMNFFLGKMGSLTASRNPDGAWVQDTRPVPEVARFLLMSRLDRGTLPKMRDGFCQLLDSDFEGENGLDCSGVITCPTNDMDCDSNPPGMLCDGVTEGFYDPSALQAPKWSVSEDSGNTNMTVKEAICTDGLCSVFADHENLVVWGARPAGRANSFERPPAVFNEVLPAAVELTITAMRKNECDNHIVVLSSTSASASASAPAAEEEEADSTGDAPAEEVEPIPTAAPAEEEEESEAPGSAPSTSPAPASDYIGVPAGTWVLRMECGSLKVTTSTDTIDLSDLAEECGFNETSVVNSCPLGFTDTGSGCVTTEVSTVSAFRVATGIGLDYQCPLGSTMSGRRGAVGFVRRNPFTTSVPQCTKTETTYAAYTQAARYDDLRTVVWKFNPCSSKLTVSIPNCASREVGTFREAAVGGWRLRLGADSDSLNNPAEFTGLSIREL</sequence>
<dbReference type="EMBL" id="CDMZ01002094">
    <property type="protein sequence ID" value="CEM40728.1"/>
    <property type="molecule type" value="Genomic_DNA"/>
</dbReference>
<reference evidence="2" key="1">
    <citation type="submission" date="2014-11" db="EMBL/GenBank/DDBJ databases">
        <authorList>
            <person name="Otto D Thomas"/>
            <person name="Naeem Raeece"/>
        </authorList>
    </citation>
    <scope>NUCLEOTIDE SEQUENCE</scope>
</reference>
<dbReference type="AlphaFoldDB" id="A0A0G4HAD5"/>